<keyword evidence="1 2" id="KW-0238">DNA-binding</keyword>
<reference evidence="5" key="1">
    <citation type="submission" date="2015-10" db="EMBL/GenBank/DDBJ databases">
        <title>Metagenome-Assembled Genomes uncover a global brackish microbiome.</title>
        <authorList>
            <person name="Hugerth L.W."/>
            <person name="Larsson J."/>
            <person name="Alneberg J."/>
            <person name="Lindh M.V."/>
            <person name="Legrand C."/>
            <person name="Pinhassi J."/>
            <person name="Andersson A."/>
        </authorList>
    </citation>
    <scope>NUCLEOTIDE SEQUENCE [LARGE SCALE GENOMIC DNA]</scope>
</reference>
<dbReference type="InterPro" id="IPR036271">
    <property type="entry name" value="Tet_transcr_reg_TetR-rel_C_sf"/>
</dbReference>
<gene>
    <name evidence="4" type="ORF">ABR63_02425</name>
</gene>
<sequence>MGKERKQIILQSLAKLLEERDATKITTAILAKESGVTEAALYRHFPSKRSIFLELFTFCDESIFQKVGEIKKDDSIEPIEKIRLIFFFFMIFIEKNKGFSRILSREALGPNEKNVIDAVNQFYERLELAMKQILAPHKDLLQLTSGISAHLITSVAEGVISRFIRNGFKETPSGYLENYWTLLSHSLFKK</sequence>
<dbReference type="PANTHER" id="PTHR43479">
    <property type="entry name" value="ACREF/ENVCD OPERON REPRESSOR-RELATED"/>
    <property type="match status" value="1"/>
</dbReference>
<evidence type="ECO:0000313" key="4">
    <source>
        <dbReference type="EMBL" id="KRO38964.1"/>
    </source>
</evidence>
<dbReference type="GO" id="GO:0003677">
    <property type="term" value="F:DNA binding"/>
    <property type="evidence" value="ECO:0007669"/>
    <property type="project" value="UniProtKB-UniRule"/>
</dbReference>
<dbReference type="AlphaFoldDB" id="A0A0R2PLP3"/>
<dbReference type="EMBL" id="LIAV01000261">
    <property type="protein sequence ID" value="KRO38964.1"/>
    <property type="molecule type" value="Genomic_DNA"/>
</dbReference>
<dbReference type="InterPro" id="IPR001647">
    <property type="entry name" value="HTH_TetR"/>
</dbReference>
<name>A0A0R2PLP3_9GAMM</name>
<dbReference type="SUPFAM" id="SSF48498">
    <property type="entry name" value="Tetracyclin repressor-like, C-terminal domain"/>
    <property type="match status" value="1"/>
</dbReference>
<feature type="DNA-binding region" description="H-T-H motif" evidence="2">
    <location>
        <begin position="26"/>
        <end position="45"/>
    </location>
</feature>
<dbReference type="InterPro" id="IPR009057">
    <property type="entry name" value="Homeodomain-like_sf"/>
</dbReference>
<proteinExistence type="predicted"/>
<dbReference type="Proteomes" id="UP000050874">
    <property type="component" value="Unassembled WGS sequence"/>
</dbReference>
<dbReference type="InterPro" id="IPR054580">
    <property type="entry name" value="SlmA-like_C"/>
</dbReference>
<evidence type="ECO:0000256" key="1">
    <source>
        <dbReference type="ARBA" id="ARBA00023125"/>
    </source>
</evidence>
<evidence type="ECO:0000259" key="3">
    <source>
        <dbReference type="PROSITE" id="PS50977"/>
    </source>
</evidence>
<dbReference type="PANTHER" id="PTHR43479:SF11">
    <property type="entry name" value="ACREF_ENVCD OPERON REPRESSOR-RELATED"/>
    <property type="match status" value="1"/>
</dbReference>
<dbReference type="NCBIfam" id="NF007015">
    <property type="entry name" value="PRK09480.1"/>
    <property type="match status" value="1"/>
</dbReference>
<dbReference type="Gene3D" id="1.10.357.10">
    <property type="entry name" value="Tetracycline Repressor, domain 2"/>
    <property type="match status" value="1"/>
</dbReference>
<evidence type="ECO:0000256" key="2">
    <source>
        <dbReference type="PROSITE-ProRule" id="PRU00335"/>
    </source>
</evidence>
<organism evidence="4 5">
    <name type="scientific">SAR86 cluster bacterium BACL1 MAG-120920-bin57</name>
    <dbReference type="NCBI Taxonomy" id="1655571"/>
    <lineage>
        <taxon>Bacteria</taxon>
        <taxon>Pseudomonadati</taxon>
        <taxon>Pseudomonadota</taxon>
        <taxon>Gammaproteobacteria</taxon>
        <taxon>SAR86 cluster</taxon>
    </lineage>
</organism>
<accession>A0A0R2PLP3</accession>
<dbReference type="PRINTS" id="PR00455">
    <property type="entry name" value="HTHTETR"/>
</dbReference>
<comment type="caution">
    <text evidence="4">The sequence shown here is derived from an EMBL/GenBank/DDBJ whole genome shotgun (WGS) entry which is preliminary data.</text>
</comment>
<dbReference type="PROSITE" id="PS50977">
    <property type="entry name" value="HTH_TETR_2"/>
    <property type="match status" value="1"/>
</dbReference>
<dbReference type="SUPFAM" id="SSF46689">
    <property type="entry name" value="Homeodomain-like"/>
    <property type="match status" value="1"/>
</dbReference>
<evidence type="ECO:0000313" key="5">
    <source>
        <dbReference type="Proteomes" id="UP000050874"/>
    </source>
</evidence>
<dbReference type="Pfam" id="PF22276">
    <property type="entry name" value="SlmA-like_C"/>
    <property type="match status" value="1"/>
</dbReference>
<feature type="domain" description="HTH tetR-type" evidence="3">
    <location>
        <begin position="3"/>
        <end position="63"/>
    </location>
</feature>
<dbReference type="InterPro" id="IPR050624">
    <property type="entry name" value="HTH-type_Tx_Regulator"/>
</dbReference>
<dbReference type="Pfam" id="PF00440">
    <property type="entry name" value="TetR_N"/>
    <property type="match status" value="1"/>
</dbReference>
<protein>
    <submittedName>
        <fullName evidence="4">Transcriptional regulator</fullName>
    </submittedName>
</protein>